<dbReference type="AlphaFoldDB" id="A0A7R8V341"/>
<feature type="transmembrane region" description="Helical" evidence="6">
    <location>
        <begin position="39"/>
        <end position="62"/>
    </location>
</feature>
<dbReference type="Proteomes" id="UP000594454">
    <property type="component" value="Chromosome 5"/>
</dbReference>
<evidence type="ECO:0000256" key="2">
    <source>
        <dbReference type="ARBA" id="ARBA00022597"/>
    </source>
</evidence>
<evidence type="ECO:0000256" key="1">
    <source>
        <dbReference type="ARBA" id="ARBA00004141"/>
    </source>
</evidence>
<proteinExistence type="predicted"/>
<dbReference type="Pfam" id="PF04142">
    <property type="entry name" value="Nuc_sug_transp"/>
    <property type="match status" value="1"/>
</dbReference>
<dbReference type="OrthoDB" id="408493at2759"/>
<protein>
    <submittedName>
        <fullName evidence="7">Uncharacterized protein</fullName>
    </submittedName>
</protein>
<keyword evidence="5 6" id="KW-0472">Membrane</keyword>
<keyword evidence="2" id="KW-0813">Transport</keyword>
<keyword evidence="2" id="KW-0762">Sugar transport</keyword>
<evidence type="ECO:0000313" key="7">
    <source>
        <dbReference type="EMBL" id="CAD7091768.1"/>
    </source>
</evidence>
<dbReference type="GO" id="GO:0000139">
    <property type="term" value="C:Golgi membrane"/>
    <property type="evidence" value="ECO:0007669"/>
    <property type="project" value="InterPro"/>
</dbReference>
<sequence>MTPKNSSHNLKYISLITLTLQNAILGLSMRYSRTRAGDIFISSTAVLMSESVKFVTCLFLVFNEEGKRLENLIFTLRRTIIENPMDTLKLHIWMLPLTK</sequence>
<evidence type="ECO:0000313" key="8">
    <source>
        <dbReference type="Proteomes" id="UP000594454"/>
    </source>
</evidence>
<comment type="subcellular location">
    <subcellularLocation>
        <location evidence="1">Membrane</location>
        <topology evidence="1">Multi-pass membrane protein</topology>
    </subcellularLocation>
</comment>
<keyword evidence="4 6" id="KW-1133">Transmembrane helix</keyword>
<keyword evidence="3 6" id="KW-0812">Transmembrane</keyword>
<reference evidence="7 8" key="1">
    <citation type="submission" date="2020-11" db="EMBL/GenBank/DDBJ databases">
        <authorList>
            <person name="Wallbank WR R."/>
            <person name="Pardo Diaz C."/>
            <person name="Kozak K."/>
            <person name="Martin S."/>
            <person name="Jiggins C."/>
            <person name="Moest M."/>
            <person name="Warren A I."/>
            <person name="Generalovic N T."/>
            <person name="Byers J.R.P. K."/>
            <person name="Montejo-Kovacevich G."/>
            <person name="Yen C E."/>
        </authorList>
    </citation>
    <scope>NUCLEOTIDE SEQUENCE [LARGE SCALE GENOMIC DNA]</scope>
</reference>
<keyword evidence="8" id="KW-1185">Reference proteome</keyword>
<dbReference type="InterPro" id="IPR007271">
    <property type="entry name" value="Nuc_sug_transpt"/>
</dbReference>
<evidence type="ECO:0000256" key="5">
    <source>
        <dbReference type="ARBA" id="ARBA00023136"/>
    </source>
</evidence>
<dbReference type="GO" id="GO:0015165">
    <property type="term" value="F:pyrimidine nucleotide-sugar transmembrane transporter activity"/>
    <property type="evidence" value="ECO:0007669"/>
    <property type="project" value="InterPro"/>
</dbReference>
<evidence type="ECO:0000256" key="4">
    <source>
        <dbReference type="ARBA" id="ARBA00022989"/>
    </source>
</evidence>
<organism evidence="7 8">
    <name type="scientific">Hermetia illucens</name>
    <name type="common">Black soldier fly</name>
    <dbReference type="NCBI Taxonomy" id="343691"/>
    <lineage>
        <taxon>Eukaryota</taxon>
        <taxon>Metazoa</taxon>
        <taxon>Ecdysozoa</taxon>
        <taxon>Arthropoda</taxon>
        <taxon>Hexapoda</taxon>
        <taxon>Insecta</taxon>
        <taxon>Pterygota</taxon>
        <taxon>Neoptera</taxon>
        <taxon>Endopterygota</taxon>
        <taxon>Diptera</taxon>
        <taxon>Brachycera</taxon>
        <taxon>Stratiomyomorpha</taxon>
        <taxon>Stratiomyidae</taxon>
        <taxon>Hermetiinae</taxon>
        <taxon>Hermetia</taxon>
    </lineage>
</organism>
<gene>
    <name evidence="7" type="ORF">HERILL_LOCUS14169</name>
</gene>
<dbReference type="InParanoid" id="A0A7R8V341"/>
<evidence type="ECO:0000256" key="6">
    <source>
        <dbReference type="SAM" id="Phobius"/>
    </source>
</evidence>
<accession>A0A7R8V341</accession>
<feature type="transmembrane region" description="Helical" evidence="6">
    <location>
        <begin position="12"/>
        <end position="33"/>
    </location>
</feature>
<name>A0A7R8V341_HERIL</name>
<dbReference type="EMBL" id="LR899013">
    <property type="protein sequence ID" value="CAD7091768.1"/>
    <property type="molecule type" value="Genomic_DNA"/>
</dbReference>
<evidence type="ECO:0000256" key="3">
    <source>
        <dbReference type="ARBA" id="ARBA00022692"/>
    </source>
</evidence>